<dbReference type="Pfam" id="PF13400">
    <property type="entry name" value="Tad"/>
    <property type="match status" value="1"/>
</dbReference>
<gene>
    <name evidence="3" type="ORF">CXK94_19190</name>
</gene>
<feature type="transmembrane region" description="Helical" evidence="1">
    <location>
        <begin position="15"/>
        <end position="36"/>
    </location>
</feature>
<dbReference type="Proteomes" id="UP000236023">
    <property type="component" value="Unassembled WGS sequence"/>
</dbReference>
<accession>A0A2N8STK0</accession>
<reference evidence="3 4" key="1">
    <citation type="submission" date="2018-01" db="EMBL/GenBank/DDBJ databases">
        <title>Denitrification phenotypes of diverse strains of Pseudomonas stutzeri.</title>
        <authorList>
            <person name="Milligan D.A."/>
            <person name="Bergaust L."/>
            <person name="Bakken L.R."/>
            <person name="Frostegard A."/>
        </authorList>
    </citation>
    <scope>NUCLEOTIDE SEQUENCE [LARGE SCALE GENOMIC DNA]</scope>
    <source>
        <strain evidence="3 4">24a75</strain>
    </source>
</reference>
<evidence type="ECO:0000313" key="4">
    <source>
        <dbReference type="Proteomes" id="UP000236023"/>
    </source>
</evidence>
<sequence length="704" mass="73779">MRRPNDHGFPGRQRGAFSILSAFVLLLALGFLALVLDSGRLFLEKRRLQKLADSAALEAITRLPQGDCAAASSQALQYASENAGRNGFSTGAEGHTLTVQCVTLQAAGGLRNAVPAANGRAVRVEVTRRVPSSLVMRTSVLFSPSSPEWITLGASAVAERSEPGASFSVGAQLLRLDGDKLLGRLLAAAGLDPRTLSVLDSEGLANVAVAPAGLLHALGVDLGIDQLRALSPQGLVELVDTRIGLLGLDELLDLSLQVVSDSVLKAKLALLRQDILRSPILRDIRVRLLGTPDTPGLLSIESTPDGQVGPALDTRVKLGDLLKTSLLLGLPEEQRALKVDEISLLGLATVKAGIVEPPSIGVGPVGTTAFNAQIRVLVNVDTDGATLVGPLTSLLGIRIKLPIILDLVSSTGTLDAVDCQAPKPTASIRMQSQLGNLCVGRMPDDALWATRASCASNVADETLIRLPGLSVPGKIVLPILPANDEDVTLTVGETVSTEVNHLPIGTLVADLTRELLELLKLKANASSRNKLLADAAADVADSYLALAALQPTAAGQYSSADLNRIRERLEHDGFDWDRPGGLLGLGTQTVMQEWRSNVGNRCSGTNKAAACVRGELVKSLQQNSQSGLLDGLLGSVLGLLQNLLGNTVQPLLAELLTPVVQLLEPLLDLVGSALSSLLAGLGLELGRTDVELHALSCGIPRLVR</sequence>
<evidence type="ECO:0000313" key="3">
    <source>
        <dbReference type="EMBL" id="PNG05825.1"/>
    </source>
</evidence>
<comment type="caution">
    <text evidence="3">The sequence shown here is derived from an EMBL/GenBank/DDBJ whole genome shotgun (WGS) entry which is preliminary data.</text>
</comment>
<evidence type="ECO:0000259" key="2">
    <source>
        <dbReference type="Pfam" id="PF13400"/>
    </source>
</evidence>
<protein>
    <recommendedName>
        <fullName evidence="2">Putative Flp pilus-assembly TadG-like N-terminal domain-containing protein</fullName>
    </recommendedName>
</protein>
<name>A0A2N8STK0_STUST</name>
<keyword evidence="1" id="KW-0812">Transmembrane</keyword>
<keyword evidence="1" id="KW-0472">Membrane</keyword>
<keyword evidence="1" id="KW-1133">Transmembrane helix</keyword>
<dbReference type="EMBL" id="POUT01000014">
    <property type="protein sequence ID" value="PNG05825.1"/>
    <property type="molecule type" value="Genomic_DNA"/>
</dbReference>
<evidence type="ECO:0000256" key="1">
    <source>
        <dbReference type="SAM" id="Phobius"/>
    </source>
</evidence>
<feature type="domain" description="Putative Flp pilus-assembly TadG-like N-terminal" evidence="2">
    <location>
        <begin position="15"/>
        <end position="59"/>
    </location>
</feature>
<organism evidence="3 4">
    <name type="scientific">Stutzerimonas stutzeri</name>
    <name type="common">Pseudomonas stutzeri</name>
    <dbReference type="NCBI Taxonomy" id="316"/>
    <lineage>
        <taxon>Bacteria</taxon>
        <taxon>Pseudomonadati</taxon>
        <taxon>Pseudomonadota</taxon>
        <taxon>Gammaproteobacteria</taxon>
        <taxon>Pseudomonadales</taxon>
        <taxon>Pseudomonadaceae</taxon>
        <taxon>Stutzerimonas</taxon>
    </lineage>
</organism>
<dbReference type="AlphaFoldDB" id="A0A2N8STK0"/>
<dbReference type="InterPro" id="IPR028087">
    <property type="entry name" value="Tad_N"/>
</dbReference>
<dbReference type="RefSeq" id="WP_102895506.1">
    <property type="nucleotide sequence ID" value="NZ_JAMOHU010000024.1"/>
</dbReference>
<proteinExistence type="predicted"/>